<dbReference type="EC" id="2.4.1.230" evidence="5"/>
<organism evidence="5 6">
    <name type="scientific">Streptomyces griseus</name>
    <dbReference type="NCBI Taxonomy" id="1911"/>
    <lineage>
        <taxon>Bacteria</taxon>
        <taxon>Bacillati</taxon>
        <taxon>Actinomycetota</taxon>
        <taxon>Actinomycetes</taxon>
        <taxon>Kitasatosporales</taxon>
        <taxon>Streptomycetaceae</taxon>
        <taxon>Streptomyces</taxon>
    </lineage>
</organism>
<dbReference type="GeneID" id="95068625"/>
<dbReference type="InterPro" id="IPR012341">
    <property type="entry name" value="6hp_glycosidase-like_sf"/>
</dbReference>
<dbReference type="SUPFAM" id="SSF49785">
    <property type="entry name" value="Galactose-binding domain-like"/>
    <property type="match status" value="1"/>
</dbReference>
<keyword evidence="5" id="KW-0328">Glycosyltransferase</keyword>
<feature type="chain" id="PRO_5016905077" evidence="3">
    <location>
        <begin position="29"/>
        <end position="921"/>
    </location>
</feature>
<dbReference type="PANTHER" id="PTHR11051">
    <property type="entry name" value="GLYCOSYL HYDROLASE-RELATED"/>
    <property type="match status" value="1"/>
</dbReference>
<dbReference type="EMBL" id="UHID01000001">
    <property type="protein sequence ID" value="SUO94714.1"/>
    <property type="molecule type" value="Genomic_DNA"/>
</dbReference>
<dbReference type="GO" id="GO:0005993">
    <property type="term" value="P:trehalose catabolic process"/>
    <property type="evidence" value="ECO:0007669"/>
    <property type="project" value="TreeGrafter"/>
</dbReference>
<dbReference type="InterPro" id="IPR005195">
    <property type="entry name" value="Glyco_hydro_65_M"/>
</dbReference>
<evidence type="ECO:0000313" key="5">
    <source>
        <dbReference type="EMBL" id="SUO94714.1"/>
    </source>
</evidence>
<dbReference type="Gene3D" id="1.50.10.10">
    <property type="match status" value="1"/>
</dbReference>
<evidence type="ECO:0000256" key="1">
    <source>
        <dbReference type="ARBA" id="ARBA00023295"/>
    </source>
</evidence>
<dbReference type="Gene3D" id="2.70.98.40">
    <property type="entry name" value="Glycoside hydrolase, family 65, N-terminal domain"/>
    <property type="match status" value="1"/>
</dbReference>
<dbReference type="Proteomes" id="UP000254150">
    <property type="component" value="Unassembled WGS sequence"/>
</dbReference>
<dbReference type="InterPro" id="IPR037018">
    <property type="entry name" value="GH65_N"/>
</dbReference>
<dbReference type="Pfam" id="PF03636">
    <property type="entry name" value="Glyco_hydro_65N"/>
    <property type="match status" value="1"/>
</dbReference>
<feature type="region of interest" description="Disordered" evidence="2">
    <location>
        <begin position="337"/>
        <end position="360"/>
    </location>
</feature>
<proteinExistence type="predicted"/>
<evidence type="ECO:0000313" key="6">
    <source>
        <dbReference type="Proteomes" id="UP000254150"/>
    </source>
</evidence>
<dbReference type="Pfam" id="PF03633">
    <property type="entry name" value="Glyco_hydro_65C"/>
    <property type="match status" value="1"/>
</dbReference>
<keyword evidence="1" id="KW-0326">Glycosidase</keyword>
<protein>
    <submittedName>
        <fullName evidence="5">HAD-superfamily hydrolase subfamily IA</fullName>
        <ecNumber evidence="5">2.4.1.230</ecNumber>
    </submittedName>
</protein>
<feature type="compositionally biased region" description="Low complexity" evidence="2">
    <location>
        <begin position="38"/>
        <end position="50"/>
    </location>
</feature>
<dbReference type="InterPro" id="IPR011013">
    <property type="entry name" value="Gal_mutarotase_sf_dom"/>
</dbReference>
<feature type="signal peptide" evidence="3">
    <location>
        <begin position="1"/>
        <end position="28"/>
    </location>
</feature>
<dbReference type="Gene3D" id="2.60.120.260">
    <property type="entry name" value="Galactose-binding domain-like"/>
    <property type="match status" value="1"/>
</dbReference>
<dbReference type="GO" id="GO:0004555">
    <property type="term" value="F:alpha,alpha-trehalase activity"/>
    <property type="evidence" value="ECO:0007669"/>
    <property type="project" value="TreeGrafter"/>
</dbReference>
<name>A0A380MRD1_STRGR</name>
<dbReference type="GO" id="GO:0033831">
    <property type="term" value="F:kojibiose phosphorylase activity"/>
    <property type="evidence" value="ECO:0007669"/>
    <property type="project" value="UniProtKB-EC"/>
</dbReference>
<dbReference type="Pfam" id="PF03632">
    <property type="entry name" value="Glyco_hydro_65m"/>
    <property type="match status" value="1"/>
</dbReference>
<keyword evidence="5" id="KW-0378">Hydrolase</keyword>
<gene>
    <name evidence="5" type="primary">kojP_1</name>
    <name evidence="5" type="ORF">NCTC7807_01011</name>
</gene>
<dbReference type="InterPro" id="IPR005194">
    <property type="entry name" value="Glyco_hydro_65_C"/>
</dbReference>
<feature type="region of interest" description="Disordered" evidence="2">
    <location>
        <begin position="802"/>
        <end position="822"/>
    </location>
</feature>
<dbReference type="Gene3D" id="2.60.420.10">
    <property type="entry name" value="Maltose phosphorylase, domain 3"/>
    <property type="match status" value="1"/>
</dbReference>
<reference evidence="5 6" key="1">
    <citation type="submission" date="2018-06" db="EMBL/GenBank/DDBJ databases">
        <authorList>
            <consortium name="Pathogen Informatics"/>
            <person name="Doyle S."/>
        </authorList>
    </citation>
    <scope>NUCLEOTIDE SEQUENCE [LARGE SCALE GENOMIC DNA]</scope>
    <source>
        <strain evidence="5 6">NCTC7807</strain>
    </source>
</reference>
<dbReference type="InterPro" id="IPR000421">
    <property type="entry name" value="FA58C"/>
</dbReference>
<dbReference type="RefSeq" id="WP_115067969.1">
    <property type="nucleotide sequence ID" value="NZ_UHID01000001.1"/>
</dbReference>
<dbReference type="SUPFAM" id="SSF74650">
    <property type="entry name" value="Galactose mutarotase-like"/>
    <property type="match status" value="1"/>
</dbReference>
<dbReference type="InterPro" id="IPR008979">
    <property type="entry name" value="Galactose-bd-like_sf"/>
</dbReference>
<keyword evidence="3" id="KW-0732">Signal</keyword>
<dbReference type="GO" id="GO:0030246">
    <property type="term" value="F:carbohydrate binding"/>
    <property type="evidence" value="ECO:0007669"/>
    <property type="project" value="InterPro"/>
</dbReference>
<dbReference type="InterPro" id="IPR005196">
    <property type="entry name" value="Glyco_hydro_65_N"/>
</dbReference>
<dbReference type="Pfam" id="PF00754">
    <property type="entry name" value="F5_F8_type_C"/>
    <property type="match status" value="1"/>
</dbReference>
<evidence type="ECO:0000259" key="4">
    <source>
        <dbReference type="PROSITE" id="PS50022"/>
    </source>
</evidence>
<dbReference type="SUPFAM" id="SSF48208">
    <property type="entry name" value="Six-hairpin glycosidases"/>
    <property type="match status" value="1"/>
</dbReference>
<dbReference type="PROSITE" id="PS50022">
    <property type="entry name" value="FA58C_3"/>
    <property type="match status" value="1"/>
</dbReference>
<evidence type="ECO:0000256" key="2">
    <source>
        <dbReference type="SAM" id="MobiDB-lite"/>
    </source>
</evidence>
<evidence type="ECO:0000256" key="3">
    <source>
        <dbReference type="SAM" id="SignalP"/>
    </source>
</evidence>
<feature type="region of interest" description="Disordered" evidence="2">
    <location>
        <begin position="29"/>
        <end position="50"/>
    </location>
</feature>
<dbReference type="AlphaFoldDB" id="A0A380MRD1"/>
<keyword evidence="5" id="KW-0808">Transferase</keyword>
<feature type="domain" description="F5/8 type C" evidence="4">
    <location>
        <begin position="800"/>
        <end position="886"/>
    </location>
</feature>
<accession>A0A380MRD1</accession>
<dbReference type="PANTHER" id="PTHR11051:SF8">
    <property type="entry name" value="PROTEIN-GLUCOSYLGALACTOSYLHYDROXYLYSINE GLUCOSIDASE"/>
    <property type="match status" value="1"/>
</dbReference>
<dbReference type="InterPro" id="IPR008928">
    <property type="entry name" value="6-hairpin_glycosidase_sf"/>
</dbReference>
<sequence>MRITRATRLTTAPLLVAALLTPAHLAGAAPGPGPSAPAGPARCAPSPGWAPAAGRREDAAAAHAYAGNGYLAVRVPAAGAGFRPPGGGGPGEKTGWPLFTPRYDGAFVSGLYARGPENTAGRQAVAALPNWTGLDLTAGGETYGPTSRVTGYRQTLLLRCGLVRTALTWTAADGRRTDLVYEVLADRNAPHGAAVRLRITPHWSGTATVTDRIDGRAARRMAQTGGGARPGAPGAMAVAFRTDGTGVRGAVASVLRPPAGTVRPAEVARELSTSQSASFPVRAGRTYEAVKYVGVDTSLTSRDPRTAAVNAARAGARRGWRPLFDAHADTWRTLWESGAGLDTGPGAPPGRGTAPEPTARQEEVRLWLRSARYGLLSSIRPGARDSLGPTGLTSDNYAGMIFWDAETWMFPALLATDPDLARTVLDYRVRTSPAARDNARRLGFEGLFFPWTSASSGDLWDECQSWNPPHCVTQNHLQGDIALAAWQYWLATGDRAWLRRDGAPLLRGLAEFWASRVTANADGGYSVEGVAGPDEYSNGVDDGAYTNAVAATALRHAADAAEETGATAPPEWRRIADNLRIPYDADRKIFLQYDGYDGSRIKQADAVLLAYPLDLPMPDGAAAATLDHYAARTDPDGPAMTDSVHSVVAAAADEPGCAAYTYLERSVRPFTRGPYALFAEARGDKSGADDPLSGTPAEDFLTGKGGFLQTFTHGLTGMRLRAADRLHLDPVLPPQLARTADGTESGRVTLRGLRWRGRAFDLTIGPGTSEVRLTSGAPFTVETPEGRSTVSAEAPLTLRTRRPDLAPTTDPARCAPVHADSEEPGRYAEAAVDGAGATVWSPAADATTATLTAELVSPARITSVTPDWAQRPASYRVEVSADGRRWQGLGSGAPVRRIRLTLRKAADGELPALRELGARAE</sequence>